<reference evidence="4" key="1">
    <citation type="journal article" date="2018" name="Nat. Microbiol.">
        <title>Leveraging single-cell genomics to expand the fungal tree of life.</title>
        <authorList>
            <person name="Ahrendt S.R."/>
            <person name="Quandt C.A."/>
            <person name="Ciobanu D."/>
            <person name="Clum A."/>
            <person name="Salamov A."/>
            <person name="Andreopoulos B."/>
            <person name="Cheng J.F."/>
            <person name="Woyke T."/>
            <person name="Pelin A."/>
            <person name="Henrissat B."/>
            <person name="Reynolds N.K."/>
            <person name="Benny G.L."/>
            <person name="Smith M.E."/>
            <person name="James T.Y."/>
            <person name="Grigoriev I.V."/>
        </authorList>
    </citation>
    <scope>NUCLEOTIDE SEQUENCE [LARGE SCALE GENOMIC DNA]</scope>
</reference>
<feature type="compositionally biased region" description="Polar residues" evidence="2">
    <location>
        <begin position="241"/>
        <end position="252"/>
    </location>
</feature>
<protein>
    <submittedName>
        <fullName evidence="3">Uncharacterized protein</fullName>
    </submittedName>
</protein>
<evidence type="ECO:0000313" key="3">
    <source>
        <dbReference type="EMBL" id="RKP15058.1"/>
    </source>
</evidence>
<proteinExistence type="predicted"/>
<gene>
    <name evidence="3" type="ORF">BJ684DRAFT_14660</name>
</gene>
<dbReference type="OrthoDB" id="10622801at2759"/>
<evidence type="ECO:0000256" key="2">
    <source>
        <dbReference type="SAM" id="MobiDB-lite"/>
    </source>
</evidence>
<keyword evidence="1" id="KW-0175">Coiled coil</keyword>
<dbReference type="EMBL" id="KZ987762">
    <property type="protein sequence ID" value="RKP15058.1"/>
    <property type="molecule type" value="Genomic_DNA"/>
</dbReference>
<accession>A0A4P9Y7K1</accession>
<feature type="compositionally biased region" description="Basic residues" evidence="2">
    <location>
        <begin position="51"/>
        <end position="60"/>
    </location>
</feature>
<sequence>MPVVGWLRDKKREGIQRDDVNGGMGDERDDPQWIPIVPYSMGRVVTEPAPHRTHQKKRIRKDPEQGSSQDWSSAVKSIHRWAIHTMGYTGPGLAMGSAHPLSFSELDGVKDPTLQQGLIRLSQCVRPERATVNGLIDQDTLKECPVGKALEHRRVYEMHQQVEAARRAWEDRLGHSQSALQKAQAQKNRVLHRVREKSVYAVKDRSRARKLDALTRGLHVLLSHYHEGPLKEIGRSERNTTKSQGPDSSRSQQAAMWKIRGWLRQLTQGSSGRKVMDDSAQDNINGMDQETLEVSRRGSACLGISTGFKGPFYPSRDAQETEGGLERLIQGAERDMYRQVLYTIDSQSTLLAENEEAQSLLEREKEVTKRYRELLAEKEAEEALLAHLSCQEGKLQEESTGIDQLESQLTMTMDYLRKSKSRIRCMNSQVKDIWGDLRSIMAQTDKKKKDEAIPLARWIGQKGAWDKEGGMSELEETCMSLSFASTSASPLLHRTSLSVEDAPKGGDSIQLNRIGHGMKGSQTLAQGFPGIGGSEGQSQFIQKHQRKVLQACVDRVTKDMDTSYPCSFQNEVELLGSREVKKADDMDHQLKRILDRADEARTLIQDAQKLLQHR</sequence>
<feature type="compositionally biased region" description="Basic and acidic residues" evidence="2">
    <location>
        <begin position="7"/>
        <end position="20"/>
    </location>
</feature>
<dbReference type="Proteomes" id="UP000267251">
    <property type="component" value="Unassembled WGS sequence"/>
</dbReference>
<feature type="region of interest" description="Disordered" evidence="2">
    <location>
        <begin position="1"/>
        <end position="71"/>
    </location>
</feature>
<feature type="compositionally biased region" description="Basic and acidic residues" evidence="2">
    <location>
        <begin position="231"/>
        <end position="240"/>
    </location>
</feature>
<keyword evidence="4" id="KW-1185">Reference proteome</keyword>
<evidence type="ECO:0000256" key="1">
    <source>
        <dbReference type="SAM" id="Coils"/>
    </source>
</evidence>
<dbReference type="AlphaFoldDB" id="A0A4P9Y7K1"/>
<evidence type="ECO:0000313" key="4">
    <source>
        <dbReference type="Proteomes" id="UP000267251"/>
    </source>
</evidence>
<organism evidence="3 4">
    <name type="scientific">Piptocephalis cylindrospora</name>
    <dbReference type="NCBI Taxonomy" id="1907219"/>
    <lineage>
        <taxon>Eukaryota</taxon>
        <taxon>Fungi</taxon>
        <taxon>Fungi incertae sedis</taxon>
        <taxon>Zoopagomycota</taxon>
        <taxon>Zoopagomycotina</taxon>
        <taxon>Zoopagomycetes</taxon>
        <taxon>Zoopagales</taxon>
        <taxon>Piptocephalidaceae</taxon>
        <taxon>Piptocephalis</taxon>
    </lineage>
</organism>
<name>A0A4P9Y7K1_9FUNG</name>
<feature type="region of interest" description="Disordered" evidence="2">
    <location>
        <begin position="231"/>
        <end position="252"/>
    </location>
</feature>
<feature type="coiled-coil region" evidence="1">
    <location>
        <begin position="354"/>
        <end position="391"/>
    </location>
</feature>